<gene>
    <name evidence="6" type="ORF">QVN30_04665</name>
</gene>
<evidence type="ECO:0000256" key="1">
    <source>
        <dbReference type="ARBA" id="ARBA00022448"/>
    </source>
</evidence>
<dbReference type="PANTHER" id="PTHR43790">
    <property type="entry name" value="CARBOHYDRATE TRANSPORT ATP-BINDING PROTEIN MG119-RELATED"/>
    <property type="match status" value="1"/>
</dbReference>
<keyword evidence="7" id="KW-1185">Reference proteome</keyword>
<dbReference type="InterPro" id="IPR017871">
    <property type="entry name" value="ABC_transporter-like_CS"/>
</dbReference>
<dbReference type="EMBL" id="JAUEIQ010000003">
    <property type="protein sequence ID" value="MDN0063597.1"/>
    <property type="molecule type" value="Genomic_DNA"/>
</dbReference>
<name>A0ABT7XDW2_9ACTN</name>
<dbReference type="Pfam" id="PF00005">
    <property type="entry name" value="ABC_tran"/>
    <property type="match status" value="2"/>
</dbReference>
<dbReference type="InterPro" id="IPR027417">
    <property type="entry name" value="P-loop_NTPase"/>
</dbReference>
<dbReference type="InterPro" id="IPR050107">
    <property type="entry name" value="ABC_carbohydrate_import_ATPase"/>
</dbReference>
<evidence type="ECO:0000313" key="7">
    <source>
        <dbReference type="Proteomes" id="UP001168435"/>
    </source>
</evidence>
<dbReference type="SMART" id="SM00382">
    <property type="entry name" value="AAA"/>
    <property type="match status" value="2"/>
</dbReference>
<dbReference type="InterPro" id="IPR003593">
    <property type="entry name" value="AAA+_ATPase"/>
</dbReference>
<evidence type="ECO:0000259" key="5">
    <source>
        <dbReference type="PROSITE" id="PS50893"/>
    </source>
</evidence>
<reference evidence="6" key="2">
    <citation type="submission" date="2024-05" db="EMBL/GenBank/DDBJ databases">
        <title>Identification and characterization of horizontal gene transfer across gut microbiota members of farm animals based on homology search.</title>
        <authorList>
            <person name="Schwarzerova J."/>
            <person name="Nykrynova M."/>
            <person name="Jureckova K."/>
            <person name="Cejkova D."/>
            <person name="Rychlik I."/>
        </authorList>
    </citation>
    <scope>NUCLEOTIDE SEQUENCE</scope>
    <source>
        <strain evidence="6">176_SSukc20</strain>
    </source>
</reference>
<keyword evidence="4 6" id="KW-0067">ATP-binding</keyword>
<dbReference type="Proteomes" id="UP001168435">
    <property type="component" value="Unassembled WGS sequence"/>
</dbReference>
<reference evidence="6" key="1">
    <citation type="submission" date="2023-06" db="EMBL/GenBank/DDBJ databases">
        <authorList>
            <person name="Zeman M."/>
            <person name="Kubasova T."/>
            <person name="Jahodarova E."/>
            <person name="Nykrynova M."/>
            <person name="Rychlik I."/>
        </authorList>
    </citation>
    <scope>NUCLEOTIDE SEQUENCE</scope>
    <source>
        <strain evidence="6">176_SSukc20</strain>
    </source>
</reference>
<keyword evidence="2" id="KW-0677">Repeat</keyword>
<dbReference type="GO" id="GO:0005524">
    <property type="term" value="F:ATP binding"/>
    <property type="evidence" value="ECO:0007669"/>
    <property type="project" value="UniProtKB-KW"/>
</dbReference>
<dbReference type="CDD" id="cd03215">
    <property type="entry name" value="ABC_Carb_Monos_II"/>
    <property type="match status" value="1"/>
</dbReference>
<dbReference type="PROSITE" id="PS50893">
    <property type="entry name" value="ABC_TRANSPORTER_2"/>
    <property type="match status" value="2"/>
</dbReference>
<dbReference type="Gene3D" id="3.40.50.300">
    <property type="entry name" value="P-loop containing nucleotide triphosphate hydrolases"/>
    <property type="match status" value="2"/>
</dbReference>
<keyword evidence="1" id="KW-0813">Transport</keyword>
<dbReference type="PROSITE" id="PS00211">
    <property type="entry name" value="ABC_TRANSPORTER_1"/>
    <property type="match status" value="1"/>
</dbReference>
<dbReference type="SUPFAM" id="SSF52540">
    <property type="entry name" value="P-loop containing nucleoside triphosphate hydrolases"/>
    <property type="match status" value="2"/>
</dbReference>
<evidence type="ECO:0000256" key="2">
    <source>
        <dbReference type="ARBA" id="ARBA00022737"/>
    </source>
</evidence>
<proteinExistence type="predicted"/>
<evidence type="ECO:0000313" key="6">
    <source>
        <dbReference type="EMBL" id="MDN0063597.1"/>
    </source>
</evidence>
<dbReference type="CDD" id="cd03216">
    <property type="entry name" value="ABC_Carb_Monos_I"/>
    <property type="match status" value="1"/>
</dbReference>
<protein>
    <submittedName>
        <fullName evidence="6">Sugar ABC transporter ATP-binding protein</fullName>
    </submittedName>
</protein>
<accession>A0ABT7XDW2</accession>
<organism evidence="6 7">
    <name type="scientific">Collinsella ihumii</name>
    <dbReference type="NCBI Taxonomy" id="1720204"/>
    <lineage>
        <taxon>Bacteria</taxon>
        <taxon>Bacillati</taxon>
        <taxon>Actinomycetota</taxon>
        <taxon>Coriobacteriia</taxon>
        <taxon>Coriobacteriales</taxon>
        <taxon>Coriobacteriaceae</taxon>
        <taxon>Collinsella</taxon>
    </lineage>
</organism>
<feature type="domain" description="ABC transporter" evidence="5">
    <location>
        <begin position="265"/>
        <end position="501"/>
    </location>
</feature>
<dbReference type="RefSeq" id="WP_204563248.1">
    <property type="nucleotide sequence ID" value="NZ_JAUEIQ010000003.1"/>
</dbReference>
<evidence type="ECO:0000256" key="4">
    <source>
        <dbReference type="ARBA" id="ARBA00022840"/>
    </source>
</evidence>
<comment type="caution">
    <text evidence="6">The sequence shown here is derived from an EMBL/GenBank/DDBJ whole genome shotgun (WGS) entry which is preliminary data.</text>
</comment>
<sequence length="501" mass="55217">MAESKLLLHAEKIDKKFGPTHAVKEVSLDFYAGEIHALIGENGSGKSTFTNMLTGILPIGSGTFTLDGEQIAPKNQVDGNHHGVAVIVQELGTLNGLTVAENLFLGDEGRFMKYGIKNTAAMNKKAQELLDGFGLSKVRATAPIENYNFEERKIIEILKSTWFDPKILVVDETTTALSQDGREKLFEVMRDVRAKGHCVIFISHDMAEVLEMSDRISILRDGDYITTINASDVDEDRLKTLMVGREMGDNYYRTDYPNYVTEPQGEIAIMMQNVSVPGSLDNVSLELHKGEILGIGGLSECGMHEVGKAMFGASYDREGIVQLGDGTPINDINAAINNSIAYASKDRDNESLLINDTIQDNITLPSMRDMGLILKQKDLKAFAKKYADIMSTKMVGVDQYVSALSGGNKQKVVLARWLGKQSNILLLDSPTRGIDIGVKADIYQLLAEMRNQGKAILIISEEIMELIGMCDRILVMKDGKINGQLFRSPELTEQDIIAKMI</sequence>
<evidence type="ECO:0000256" key="3">
    <source>
        <dbReference type="ARBA" id="ARBA00022741"/>
    </source>
</evidence>
<keyword evidence="3" id="KW-0547">Nucleotide-binding</keyword>
<dbReference type="InterPro" id="IPR003439">
    <property type="entry name" value="ABC_transporter-like_ATP-bd"/>
</dbReference>
<feature type="domain" description="ABC transporter" evidence="5">
    <location>
        <begin position="8"/>
        <end position="246"/>
    </location>
</feature>
<dbReference type="PANTHER" id="PTHR43790:SF9">
    <property type="entry name" value="GALACTOFURANOSE TRANSPORTER ATP-BINDING PROTEIN YTFR"/>
    <property type="match status" value="1"/>
</dbReference>